<organism evidence="2 4">
    <name type="scientific">Legionella adelaidensis</name>
    <dbReference type="NCBI Taxonomy" id="45056"/>
    <lineage>
        <taxon>Bacteria</taxon>
        <taxon>Pseudomonadati</taxon>
        <taxon>Pseudomonadota</taxon>
        <taxon>Gammaproteobacteria</taxon>
        <taxon>Legionellales</taxon>
        <taxon>Legionellaceae</taxon>
        <taxon>Legionella</taxon>
    </lineage>
</organism>
<dbReference type="EMBL" id="LNKA01000001">
    <property type="protein sequence ID" value="KTC65468.1"/>
    <property type="molecule type" value="Genomic_DNA"/>
</dbReference>
<sequence length="799" mass="89831">MQSKTHFRENFFTYAGLFLISFAVLLLEITLTKIFSVILWYHFSFFIVSLAMFGLGFGGLVIYLLADSFHLHLRRNLQLLSLTLAISIVFNLWSVLSSHFSSAVNWYQLIPFLFLYVTCTIPFVLCGMIVSILFLNKAQNSYMIYGADLLGAAAGCIACIVLITYLSAQQVVLIASLLCVMAAYLFNIKKFPRYEILLAIGILLLIVFANFLFPVVKTKTYSELNAHKIYEKWSPLSRITVFPKVFTLNTKIGEPFGWGMSDVYQPQGYFKQLWLEQDAHAGTPIVFFEGDYKKVEYLKYDITALPYYLRKDASVFIIGVGGGRDVLTALLFNSKIITGVDIHPIIVSLVKEKFADYAGHIYSHPKVNIAVGEGRSVLKKSNNTYDIIQIPLVDSWAATVAGAFAMSENSLYTQEAFTTYLNHLNPNGLLSVSRFYFTPENETLKVAILARAALEGIGERAANHIVILKSKPRLKAAIATTLVKRTPFSTAELEQISAHSRQLNFDIVYMPHNAKNNPLFQKAITTNRLNEFLNSYYYDVRPTMDDRPFFFQMFYMSNVLDLFKGTKLSGQAFNFYSLGVFLVLLFISIILLLVFFFFPLFVSKKTSKISLGWGFYFTLLGLGFMLIEIPVIQLGALYLEGTTYGLSVALFSLLFFGGIGCIIAQSLTKHLFKILPVALLIILAVTIAYPAYFKVIMENTFSFVWGIKLLLFVVILIPLAICMGMALPTGIKIVKETKPVMVNAIPWYWALNGGASVIGSIIAMASAMELGYSMTLYIAAFTYFGALLVFYFLQVRKMM</sequence>
<name>A0A0W0R347_9GAMM</name>
<dbReference type="InterPro" id="IPR029063">
    <property type="entry name" value="SAM-dependent_MTases_sf"/>
</dbReference>
<gene>
    <name evidence="2" type="ORF">Lade_0126</name>
    <name evidence="3" type="ORF">NCTC12735_00321</name>
</gene>
<feature type="transmembrane region" description="Helical" evidence="1">
    <location>
        <begin position="194"/>
        <end position="213"/>
    </location>
</feature>
<feature type="transmembrane region" description="Helical" evidence="1">
    <location>
        <begin position="171"/>
        <end position="187"/>
    </location>
</feature>
<feature type="transmembrane region" description="Helical" evidence="1">
    <location>
        <begin position="77"/>
        <end position="96"/>
    </location>
</feature>
<keyword evidence="1" id="KW-1133">Transmembrane helix</keyword>
<feature type="transmembrane region" description="Helical" evidence="1">
    <location>
        <begin position="575"/>
        <end position="601"/>
    </location>
</feature>
<feature type="transmembrane region" description="Helical" evidence="1">
    <location>
        <begin position="613"/>
        <end position="638"/>
    </location>
</feature>
<feature type="transmembrane region" description="Helical" evidence="1">
    <location>
        <begin position="747"/>
        <end position="768"/>
    </location>
</feature>
<evidence type="ECO:0000313" key="4">
    <source>
        <dbReference type="Proteomes" id="UP000054859"/>
    </source>
</evidence>
<evidence type="ECO:0000256" key="1">
    <source>
        <dbReference type="SAM" id="Phobius"/>
    </source>
</evidence>
<dbReference type="Gene3D" id="3.40.50.150">
    <property type="entry name" value="Vaccinia Virus protein VP39"/>
    <property type="match status" value="1"/>
</dbReference>
<dbReference type="PATRIC" id="fig|45056.6.peg.130"/>
<accession>A0A0W0R347</accession>
<keyword evidence="3" id="KW-0614">Plasmid</keyword>
<evidence type="ECO:0000313" key="3">
    <source>
        <dbReference type="EMBL" id="VEH84711.1"/>
    </source>
</evidence>
<dbReference type="AlphaFoldDB" id="A0A0W0R347"/>
<dbReference type="OrthoDB" id="8540330at2"/>
<feature type="transmembrane region" description="Helical" evidence="1">
    <location>
        <begin position="12"/>
        <end position="32"/>
    </location>
</feature>
<feature type="transmembrane region" description="Helical" evidence="1">
    <location>
        <begin position="142"/>
        <end position="165"/>
    </location>
</feature>
<dbReference type="CDD" id="cd02440">
    <property type="entry name" value="AdoMet_MTases"/>
    <property type="match status" value="1"/>
</dbReference>
<dbReference type="EMBL" id="LR134418">
    <property type="protein sequence ID" value="VEH84711.1"/>
    <property type="molecule type" value="Genomic_DNA"/>
</dbReference>
<protein>
    <submittedName>
        <fullName evidence="2">Spermidine synthase</fullName>
    </submittedName>
</protein>
<feature type="transmembrane region" description="Helical" evidence="1">
    <location>
        <begin position="774"/>
        <end position="793"/>
    </location>
</feature>
<dbReference type="Proteomes" id="UP000281170">
    <property type="component" value="Plasmid 9"/>
</dbReference>
<dbReference type="RefSeq" id="WP_058461229.1">
    <property type="nucleotide sequence ID" value="NZ_CAAAHS010000003.1"/>
</dbReference>
<dbReference type="STRING" id="45056.Lade_0126"/>
<keyword evidence="4" id="KW-1185">Reference proteome</keyword>
<feature type="transmembrane region" description="Helical" evidence="1">
    <location>
        <begin position="671"/>
        <end position="693"/>
    </location>
</feature>
<geneLocation type="plasmid" evidence="3 5">
    <name>9</name>
</geneLocation>
<dbReference type="Pfam" id="PF01564">
    <property type="entry name" value="Spermine_synth"/>
    <property type="match status" value="1"/>
</dbReference>
<dbReference type="KEGG" id="ladl:NCTC12735_00321"/>
<dbReference type="SUPFAM" id="SSF53335">
    <property type="entry name" value="S-adenosyl-L-methionine-dependent methyltransferases"/>
    <property type="match status" value="1"/>
</dbReference>
<dbReference type="Proteomes" id="UP000054859">
    <property type="component" value="Unassembled WGS sequence"/>
</dbReference>
<proteinExistence type="predicted"/>
<keyword evidence="1" id="KW-0472">Membrane</keyword>
<reference evidence="2 4" key="1">
    <citation type="submission" date="2015-11" db="EMBL/GenBank/DDBJ databases">
        <title>Identification of large and diverse effector repertoires of 38 Legionella species.</title>
        <authorList>
            <person name="Burstein D."/>
            <person name="Amaro F."/>
            <person name="Zusman T."/>
            <person name="Lifshitz Z."/>
            <person name="Cohen O."/>
            <person name="Gilbert J.A."/>
            <person name="Pupko T."/>
            <person name="Shuman H.A."/>
            <person name="Segal G."/>
        </authorList>
    </citation>
    <scope>NUCLEOTIDE SEQUENCE [LARGE SCALE GENOMIC DNA]</scope>
    <source>
        <strain evidence="2 4">1762-AUS-E</strain>
    </source>
</reference>
<evidence type="ECO:0000313" key="2">
    <source>
        <dbReference type="EMBL" id="KTC65468.1"/>
    </source>
</evidence>
<feature type="transmembrane region" description="Helical" evidence="1">
    <location>
        <begin position="705"/>
        <end position="727"/>
    </location>
</feature>
<feature type="transmembrane region" description="Helical" evidence="1">
    <location>
        <begin position="644"/>
        <end position="664"/>
    </location>
</feature>
<evidence type="ECO:0000313" key="5">
    <source>
        <dbReference type="Proteomes" id="UP000281170"/>
    </source>
</evidence>
<feature type="transmembrane region" description="Helical" evidence="1">
    <location>
        <begin position="38"/>
        <end position="65"/>
    </location>
</feature>
<reference evidence="3 5" key="2">
    <citation type="submission" date="2018-12" db="EMBL/GenBank/DDBJ databases">
        <authorList>
            <consortium name="Pathogen Informatics"/>
        </authorList>
    </citation>
    <scope>NUCLEOTIDE SEQUENCE [LARGE SCALE GENOMIC DNA]</scope>
    <source>
        <strain evidence="3 5">NCTC12735</strain>
        <plasmid evidence="5">9</plasmid>
    </source>
</reference>
<keyword evidence="1" id="KW-0812">Transmembrane</keyword>
<feature type="transmembrane region" description="Helical" evidence="1">
    <location>
        <begin position="108"/>
        <end position="135"/>
    </location>
</feature>